<dbReference type="GO" id="GO:0097367">
    <property type="term" value="F:carbohydrate derivative binding"/>
    <property type="evidence" value="ECO:0007669"/>
    <property type="project" value="InterPro"/>
</dbReference>
<dbReference type="Gene3D" id="3.40.50.10490">
    <property type="entry name" value="Glucose-6-phosphate isomerase like protein, domain 1"/>
    <property type="match status" value="2"/>
</dbReference>
<dbReference type="GO" id="GO:0004360">
    <property type="term" value="F:glutamine-fructose-6-phosphate transaminase (isomerizing) activity"/>
    <property type="evidence" value="ECO:0007669"/>
    <property type="project" value="UniProtKB-EC"/>
</dbReference>
<evidence type="ECO:0000256" key="5">
    <source>
        <dbReference type="SAM" id="Phobius"/>
    </source>
</evidence>
<evidence type="ECO:0000313" key="7">
    <source>
        <dbReference type="EMBL" id="AJC74930.1"/>
    </source>
</evidence>
<dbReference type="InterPro" id="IPR035466">
    <property type="entry name" value="GlmS/AgaS_SIS"/>
</dbReference>
<dbReference type="GO" id="GO:0006047">
    <property type="term" value="P:UDP-N-acetylglucosamine metabolic process"/>
    <property type="evidence" value="ECO:0007669"/>
    <property type="project" value="TreeGrafter"/>
</dbReference>
<dbReference type="STRING" id="1123384.AJ81_10475"/>
<sequence length="334" mass="37154">MSIFAQDCSEQPRAVRELIVHAEETKRKADLFKPVSLLILGMGASYYAGLYATVYANESGFNCRCEELSEVLWYWDEKNFDLYDTIALVSQSGETVELRKLIEKYPKIRKKSILVTNNQSSSVAKALSQDRVFLIHAGQERAMGSTKTFVNSILTLLLITSRWAGRSLSFEGLDEHLEYALELEIRDYVESVAANGQLVLVGRGFSVPILRMAQLTLAEVARLNSSWYSGGGFRHGAMELLIGGATATLVHLEGRTERVVGKMLKDLSDLERVWAITNVREDSKRTIQLKSGLPEELAAIPIIVVFQKLADQLAQKRGYPSGVGMIATKVTSEE</sequence>
<evidence type="ECO:0000256" key="3">
    <source>
        <dbReference type="ARBA" id="ARBA00016090"/>
    </source>
</evidence>
<dbReference type="AlphaFoldDB" id="A0A0X1KUF2"/>
<accession>A0A0X1KUF2</accession>
<evidence type="ECO:0000256" key="2">
    <source>
        <dbReference type="ARBA" id="ARBA00012916"/>
    </source>
</evidence>
<name>A0A0X1KUF2_9THEM</name>
<gene>
    <name evidence="7" type="ORF">AJ81_10475</name>
</gene>
<organism evidence="7 8">
    <name type="scientific">Pseudothermotoga hypogea DSM 11164 = NBRC 106472</name>
    <dbReference type="NCBI Taxonomy" id="1123384"/>
    <lineage>
        <taxon>Bacteria</taxon>
        <taxon>Thermotogati</taxon>
        <taxon>Thermotogota</taxon>
        <taxon>Thermotogae</taxon>
        <taxon>Thermotogales</taxon>
        <taxon>Thermotogaceae</taxon>
        <taxon>Pseudothermotoga</taxon>
    </lineage>
</organism>
<dbReference type="InterPro" id="IPR046348">
    <property type="entry name" value="SIS_dom_sf"/>
</dbReference>
<protein>
    <recommendedName>
        <fullName evidence="3">Glutamine--fructose-6-phosphate aminotransferase [isomerizing]</fullName>
        <ecNumber evidence="2">2.6.1.16</ecNumber>
    </recommendedName>
</protein>
<keyword evidence="5" id="KW-0472">Membrane</keyword>
<dbReference type="InterPro" id="IPR001347">
    <property type="entry name" value="SIS_dom"/>
</dbReference>
<dbReference type="PROSITE" id="PS51464">
    <property type="entry name" value="SIS"/>
    <property type="match status" value="2"/>
</dbReference>
<keyword evidence="5" id="KW-0812">Transmembrane</keyword>
<keyword evidence="5" id="KW-1133">Transmembrane helix</keyword>
<evidence type="ECO:0000256" key="1">
    <source>
        <dbReference type="ARBA" id="ARBA00001031"/>
    </source>
</evidence>
<dbReference type="OrthoDB" id="41263at2"/>
<comment type="catalytic activity">
    <reaction evidence="1">
        <text>D-fructose 6-phosphate + L-glutamine = D-glucosamine 6-phosphate + L-glutamate</text>
        <dbReference type="Rhea" id="RHEA:13237"/>
        <dbReference type="ChEBI" id="CHEBI:29985"/>
        <dbReference type="ChEBI" id="CHEBI:58359"/>
        <dbReference type="ChEBI" id="CHEBI:58725"/>
        <dbReference type="ChEBI" id="CHEBI:61527"/>
        <dbReference type="EC" id="2.6.1.16"/>
    </reaction>
</comment>
<dbReference type="SUPFAM" id="SSF53697">
    <property type="entry name" value="SIS domain"/>
    <property type="match status" value="1"/>
</dbReference>
<dbReference type="KEGG" id="phy:AJ81_10475"/>
<dbReference type="Pfam" id="PF01380">
    <property type="entry name" value="SIS"/>
    <property type="match status" value="1"/>
</dbReference>
<dbReference type="GO" id="GO:0006487">
    <property type="term" value="P:protein N-linked glycosylation"/>
    <property type="evidence" value="ECO:0007669"/>
    <property type="project" value="TreeGrafter"/>
</dbReference>
<dbReference type="RefSeq" id="WP_031502760.1">
    <property type="nucleotide sequence ID" value="NC_022795.1"/>
</dbReference>
<dbReference type="CDD" id="cd05008">
    <property type="entry name" value="SIS_GlmS_GlmD_1"/>
    <property type="match status" value="1"/>
</dbReference>
<dbReference type="PaxDb" id="1123384-AJ81_10475"/>
<feature type="domain" description="SIS" evidence="6">
    <location>
        <begin position="22"/>
        <end position="170"/>
    </location>
</feature>
<evidence type="ECO:0000259" key="6">
    <source>
        <dbReference type="PROSITE" id="PS51464"/>
    </source>
</evidence>
<keyword evidence="8" id="KW-1185">Reference proteome</keyword>
<evidence type="ECO:0000313" key="8">
    <source>
        <dbReference type="Proteomes" id="UP000077469"/>
    </source>
</evidence>
<reference evidence="7 8" key="1">
    <citation type="submission" date="2014-01" db="EMBL/GenBank/DDBJ databases">
        <title>Genome sequencing of Thermotog hypogea.</title>
        <authorList>
            <person name="Zhang X."/>
            <person name="Alvare G."/>
            <person name="Fristensky B."/>
            <person name="Chen L."/>
            <person name="Suen T."/>
            <person name="Chen Q."/>
            <person name="Ma K."/>
        </authorList>
    </citation>
    <scope>NUCLEOTIDE SEQUENCE [LARGE SCALE GENOMIC DNA]</scope>
    <source>
        <strain evidence="7 8">DSM 11164</strain>
    </source>
</reference>
<dbReference type="GO" id="GO:0006002">
    <property type="term" value="P:fructose 6-phosphate metabolic process"/>
    <property type="evidence" value="ECO:0007669"/>
    <property type="project" value="TreeGrafter"/>
</dbReference>
<dbReference type="EC" id="2.6.1.16" evidence="2"/>
<dbReference type="Proteomes" id="UP000077469">
    <property type="component" value="Chromosome"/>
</dbReference>
<dbReference type="EMBL" id="CP007141">
    <property type="protein sequence ID" value="AJC74930.1"/>
    <property type="molecule type" value="Genomic_DNA"/>
</dbReference>
<feature type="transmembrane region" description="Helical" evidence="5">
    <location>
        <begin position="35"/>
        <end position="56"/>
    </location>
</feature>
<dbReference type="PANTHER" id="PTHR10937:SF0">
    <property type="entry name" value="GLUTAMINE--FRUCTOSE-6-PHOSPHATE TRANSAMINASE (ISOMERIZING)"/>
    <property type="match status" value="1"/>
</dbReference>
<dbReference type="PANTHER" id="PTHR10937">
    <property type="entry name" value="GLUCOSAMINE--FRUCTOSE-6-PHOSPHATE AMINOTRANSFERASE, ISOMERIZING"/>
    <property type="match status" value="1"/>
</dbReference>
<proteinExistence type="predicted"/>
<evidence type="ECO:0000256" key="4">
    <source>
        <dbReference type="ARBA" id="ARBA00022737"/>
    </source>
</evidence>
<dbReference type="PATRIC" id="fig|1123384.7.peg.2102"/>
<feature type="domain" description="SIS" evidence="6">
    <location>
        <begin position="188"/>
        <end position="319"/>
    </location>
</feature>
<keyword evidence="4" id="KW-0677">Repeat</keyword>